<feature type="transmembrane region" description="Helical" evidence="9">
    <location>
        <begin position="400"/>
        <end position="419"/>
    </location>
</feature>
<evidence type="ECO:0000256" key="1">
    <source>
        <dbReference type="ARBA" id="ARBA00004141"/>
    </source>
</evidence>
<dbReference type="InterPro" id="IPR036259">
    <property type="entry name" value="MFS_trans_sf"/>
</dbReference>
<accession>A0A1Q3G301</accession>
<dbReference type="PANTHER" id="PTHR23294:SF0">
    <property type="entry name" value="UNC93-LIKE PROTEIN MFSD11"/>
    <property type="match status" value="1"/>
</dbReference>
<feature type="transmembrane region" description="Helical" evidence="9">
    <location>
        <begin position="169"/>
        <end position="189"/>
    </location>
</feature>
<keyword evidence="4 9" id="KW-1133">Transmembrane helix</keyword>
<dbReference type="SUPFAM" id="SSF103473">
    <property type="entry name" value="MFS general substrate transporter"/>
    <property type="match status" value="1"/>
</dbReference>
<feature type="transmembrane region" description="Helical" evidence="9">
    <location>
        <begin position="299"/>
        <end position="316"/>
    </location>
</feature>
<name>A0A1Q3G301_CULTA</name>
<comment type="subcellular location">
    <subcellularLocation>
        <location evidence="1">Membrane</location>
        <topology evidence="1">Multi-pass membrane protein</topology>
    </subcellularLocation>
</comment>
<dbReference type="InterPro" id="IPR010291">
    <property type="entry name" value="Ion_channel_UNC-93"/>
</dbReference>
<dbReference type="PANTHER" id="PTHR23294">
    <property type="entry name" value="ET TRANSLATION PRODUCT-RELATED"/>
    <property type="match status" value="1"/>
</dbReference>
<feature type="transmembrane region" description="Helical" evidence="9">
    <location>
        <begin position="48"/>
        <end position="64"/>
    </location>
</feature>
<feature type="transmembrane region" description="Helical" evidence="9">
    <location>
        <begin position="266"/>
        <end position="287"/>
    </location>
</feature>
<evidence type="ECO:0000256" key="8">
    <source>
        <dbReference type="ARBA" id="ARBA00041910"/>
    </source>
</evidence>
<sequence>MDQRLTSVIILGLGFMLLFTAFQTMANIEQTVINSIKTDDSTFTGDGYTSLAVIYALLSISNWITPSVLSKTGPKIAMLLGALTYCFFIVTFLWPQTFLLYLASGILGCGAAFLWSGQGMYLSKCSDESTISRNSGIFWALLQMSMFCGNLLVFFLFQGKTHIDESTRTLVFSILGGVAVIGIVFLLSLKNTSSFNVDSEEDGIPEIKQSPKQAFMGAMRLFTTKKMLLLSVSFVYTGLALSFFSGVYGASIGFTNAIGKSAKQLVGLNGVFLGVGEVLGGVAFGLLGKRSAKWGRDPIVITGFIIHIISYFLVFMNLPDVAVFGDTDEVAYFNPPIPSVAMLCSFLLGLGDACYNTQIYSMLGGVFAKSSAEAFSIFKFSQSVATALSFVYSTHFGLRVQLAILLVSGVLGTMCFCLVEWSVKRSRALINNDCETVDNKK</sequence>
<keyword evidence="6" id="KW-0325">Glycoprotein</keyword>
<feature type="transmembrane region" description="Helical" evidence="9">
    <location>
        <begin position="137"/>
        <end position="157"/>
    </location>
</feature>
<dbReference type="GO" id="GO:0016020">
    <property type="term" value="C:membrane"/>
    <property type="evidence" value="ECO:0007669"/>
    <property type="project" value="UniProtKB-SubCell"/>
</dbReference>
<evidence type="ECO:0000313" key="10">
    <source>
        <dbReference type="EMBL" id="JAV34182.1"/>
    </source>
</evidence>
<evidence type="ECO:0000256" key="9">
    <source>
        <dbReference type="SAM" id="Phobius"/>
    </source>
</evidence>
<evidence type="ECO:0000256" key="2">
    <source>
        <dbReference type="ARBA" id="ARBA00009172"/>
    </source>
</evidence>
<keyword evidence="5 9" id="KW-0472">Membrane</keyword>
<feature type="transmembrane region" description="Helical" evidence="9">
    <location>
        <begin position="7"/>
        <end position="28"/>
    </location>
</feature>
<dbReference type="Pfam" id="PF05978">
    <property type="entry name" value="UNC-93"/>
    <property type="match status" value="1"/>
</dbReference>
<dbReference type="AlphaFoldDB" id="A0A1Q3G301"/>
<reference evidence="10" key="1">
    <citation type="submission" date="2017-01" db="EMBL/GenBank/DDBJ databases">
        <title>A deep insight into the sialotranscriptome of adult male and female Cluex tarsalis mosquitoes.</title>
        <authorList>
            <person name="Ribeiro J.M."/>
            <person name="Moreira F."/>
            <person name="Bernard K.A."/>
            <person name="Calvo E."/>
        </authorList>
    </citation>
    <scope>NUCLEOTIDE SEQUENCE</scope>
    <source>
        <strain evidence="10">Kern County</strain>
        <tissue evidence="10">Salivary glands</tissue>
    </source>
</reference>
<evidence type="ECO:0000256" key="3">
    <source>
        <dbReference type="ARBA" id="ARBA00022692"/>
    </source>
</evidence>
<feature type="transmembrane region" description="Helical" evidence="9">
    <location>
        <begin position="100"/>
        <end position="117"/>
    </location>
</feature>
<evidence type="ECO:0000256" key="5">
    <source>
        <dbReference type="ARBA" id="ARBA00023136"/>
    </source>
</evidence>
<proteinExistence type="inferred from homology"/>
<dbReference type="Gene3D" id="1.20.1250.20">
    <property type="entry name" value="MFS general substrate transporter like domains"/>
    <property type="match status" value="1"/>
</dbReference>
<evidence type="ECO:0000256" key="6">
    <source>
        <dbReference type="ARBA" id="ARBA00023180"/>
    </source>
</evidence>
<evidence type="ECO:0000256" key="7">
    <source>
        <dbReference type="ARBA" id="ARBA00040302"/>
    </source>
</evidence>
<comment type="similarity">
    <text evidence="2">Belongs to the unc-93 family.</text>
</comment>
<organism evidence="10">
    <name type="scientific">Culex tarsalis</name>
    <name type="common">Encephalitis mosquito</name>
    <dbReference type="NCBI Taxonomy" id="7177"/>
    <lineage>
        <taxon>Eukaryota</taxon>
        <taxon>Metazoa</taxon>
        <taxon>Ecdysozoa</taxon>
        <taxon>Arthropoda</taxon>
        <taxon>Hexapoda</taxon>
        <taxon>Insecta</taxon>
        <taxon>Pterygota</taxon>
        <taxon>Neoptera</taxon>
        <taxon>Endopterygota</taxon>
        <taxon>Diptera</taxon>
        <taxon>Nematocera</taxon>
        <taxon>Culicoidea</taxon>
        <taxon>Culicidae</taxon>
        <taxon>Culicinae</taxon>
        <taxon>Culicini</taxon>
        <taxon>Culex</taxon>
        <taxon>Culex</taxon>
    </lineage>
</organism>
<dbReference type="EMBL" id="GFDL01000863">
    <property type="protein sequence ID" value="JAV34182.1"/>
    <property type="molecule type" value="Transcribed_RNA"/>
</dbReference>
<keyword evidence="3 9" id="KW-0812">Transmembrane</keyword>
<evidence type="ECO:0000256" key="4">
    <source>
        <dbReference type="ARBA" id="ARBA00022989"/>
    </source>
</evidence>
<feature type="transmembrane region" description="Helical" evidence="9">
    <location>
        <begin position="228"/>
        <end position="254"/>
    </location>
</feature>
<protein>
    <recommendedName>
        <fullName evidence="7">UNC93-like protein MFSD11</fullName>
    </recommendedName>
    <alternativeName>
        <fullName evidence="8">Major facilitator superfamily domain-containing protein 11</fullName>
    </alternativeName>
</protein>
<dbReference type="InterPro" id="IPR051617">
    <property type="entry name" value="UNC-93-like_regulator"/>
</dbReference>
<feature type="transmembrane region" description="Helical" evidence="9">
    <location>
        <begin position="76"/>
        <end position="94"/>
    </location>
</feature>